<protein>
    <recommendedName>
        <fullName evidence="5">T-complex 11</fullName>
    </recommendedName>
</protein>
<dbReference type="OrthoDB" id="276323at2759"/>
<feature type="compositionally biased region" description="Low complexity" evidence="2">
    <location>
        <begin position="591"/>
        <end position="611"/>
    </location>
</feature>
<evidence type="ECO:0000256" key="2">
    <source>
        <dbReference type="SAM" id="MobiDB-lite"/>
    </source>
</evidence>
<organism evidence="3 4">
    <name type="scientific">Verruconis gallopava</name>
    <dbReference type="NCBI Taxonomy" id="253628"/>
    <lineage>
        <taxon>Eukaryota</taxon>
        <taxon>Fungi</taxon>
        <taxon>Dikarya</taxon>
        <taxon>Ascomycota</taxon>
        <taxon>Pezizomycotina</taxon>
        <taxon>Dothideomycetes</taxon>
        <taxon>Pleosporomycetidae</taxon>
        <taxon>Venturiales</taxon>
        <taxon>Sympoventuriaceae</taxon>
        <taxon>Verruconis</taxon>
    </lineage>
</organism>
<feature type="region of interest" description="Disordered" evidence="2">
    <location>
        <begin position="1"/>
        <end position="71"/>
    </location>
</feature>
<accession>A0A0D2AEK2</accession>
<reference evidence="3 4" key="1">
    <citation type="submission" date="2015-01" db="EMBL/GenBank/DDBJ databases">
        <title>The Genome Sequence of Ochroconis gallopava CBS43764.</title>
        <authorList>
            <consortium name="The Broad Institute Genomics Platform"/>
            <person name="Cuomo C."/>
            <person name="de Hoog S."/>
            <person name="Gorbushina A."/>
            <person name="Stielow B."/>
            <person name="Teixiera M."/>
            <person name="Abouelleil A."/>
            <person name="Chapman S.B."/>
            <person name="Priest M."/>
            <person name="Young S.K."/>
            <person name="Wortman J."/>
            <person name="Nusbaum C."/>
            <person name="Birren B."/>
        </authorList>
    </citation>
    <scope>NUCLEOTIDE SEQUENCE [LARGE SCALE GENOMIC DNA]</scope>
    <source>
        <strain evidence="3 4">CBS 43764</strain>
    </source>
</reference>
<dbReference type="GO" id="GO:0010737">
    <property type="term" value="P:protein kinase A signaling"/>
    <property type="evidence" value="ECO:0007669"/>
    <property type="project" value="TreeGrafter"/>
</dbReference>
<dbReference type="HOGENOM" id="CLU_016970_2_1_1"/>
<proteinExistence type="inferred from homology"/>
<dbReference type="EMBL" id="KN847538">
    <property type="protein sequence ID" value="KIW05417.1"/>
    <property type="molecule type" value="Genomic_DNA"/>
</dbReference>
<gene>
    <name evidence="3" type="ORF">PV09_03928</name>
</gene>
<dbReference type="Pfam" id="PF05794">
    <property type="entry name" value="Tcp11"/>
    <property type="match status" value="1"/>
</dbReference>
<dbReference type="PANTHER" id="PTHR12832">
    <property type="entry name" value="TESTIS-SPECIFIC PROTEIN PBS13 T-COMPLEX 11"/>
    <property type="match status" value="1"/>
</dbReference>
<dbReference type="PANTHER" id="PTHR12832:SF11">
    <property type="entry name" value="LD23868P"/>
    <property type="match status" value="1"/>
</dbReference>
<name>A0A0D2AEK2_9PEZI</name>
<dbReference type="GeneID" id="27311901"/>
<dbReference type="InterPro" id="IPR008862">
    <property type="entry name" value="Tcp11"/>
</dbReference>
<dbReference type="VEuPathDB" id="FungiDB:PV09_03928"/>
<dbReference type="EMBL" id="KN847538">
    <property type="protein sequence ID" value="KIW05418.1"/>
    <property type="molecule type" value="Genomic_DNA"/>
</dbReference>
<keyword evidence="4" id="KW-1185">Reference proteome</keyword>
<feature type="region of interest" description="Disordered" evidence="2">
    <location>
        <begin position="584"/>
        <end position="611"/>
    </location>
</feature>
<feature type="compositionally biased region" description="Low complexity" evidence="2">
    <location>
        <begin position="37"/>
        <end position="56"/>
    </location>
</feature>
<dbReference type="RefSeq" id="XP_016215286.1">
    <property type="nucleotide sequence ID" value="XM_016357197.1"/>
</dbReference>
<evidence type="ECO:0000313" key="3">
    <source>
        <dbReference type="EMBL" id="KIW05418.1"/>
    </source>
</evidence>
<dbReference type="AlphaFoldDB" id="A0A0D2AEK2"/>
<evidence type="ECO:0000313" key="4">
    <source>
        <dbReference type="Proteomes" id="UP000053259"/>
    </source>
</evidence>
<dbReference type="RefSeq" id="XP_016215287.1">
    <property type="nucleotide sequence ID" value="XM_016357198.1"/>
</dbReference>
<evidence type="ECO:0000256" key="1">
    <source>
        <dbReference type="ARBA" id="ARBA00010954"/>
    </source>
</evidence>
<sequence length="611" mass="69751">MNTQSTGPARRSSRNKISWQSRRSLHDHTPDKLNSQPLPSDALLTASSASSRNSSPRRSEGSAPSHDGNHMVNRFLEELFGENSREQREFRTAPTVPHITRQSLAELDIANIINNSKLRHDVNFDRELHFRPNLDGERGREKQRAQYRYWLAVSAELHLVFHILKSAMDPKSKAQLIPECTHRLKGMFQTMRDIIKNLVPSRDQSDVDEHLDVRMLIQQVSRGTLNFVSIAEWTAQLLKRHCAPMRDEMVDRVVDKIRRQTPDSITAGLVDLFNVLEAMKLDVANHQIRHLRPLLIEDTINFEKKYHCSRIRKSKCDCKTARRWFVSVRDSAAFMQTYGDEVLPTRDVRAFVKGLLDLLLPSATPLPDTFSLDADRIRALQADIDEWIREWMCCDVLRDLVNERGSTLSQQDEDAFLSQLRIIAGDAPAWHVRDVDNIACEIVRFALQVTKSAEMFEAELGDAISDKLHLCLSALANARSTSTTLLDLEEERGKVPQYGSQIFEKLYPNVCRKVEELITSSPYDVFLELVPPSQPSPLVSTPLKLHQSDRQEDLERRIAHIAILHWRTWEHLVYCNEDLDRDVEDTRSEVASDNSASASGRSTSPSASPDE</sequence>
<dbReference type="Proteomes" id="UP000053259">
    <property type="component" value="Unassembled WGS sequence"/>
</dbReference>
<evidence type="ECO:0008006" key="5">
    <source>
        <dbReference type="Google" id="ProtNLM"/>
    </source>
</evidence>
<comment type="similarity">
    <text evidence="1">Belongs to the TCP11 family.</text>
</comment>